<dbReference type="CDD" id="cd06170">
    <property type="entry name" value="LuxR_C_like"/>
    <property type="match status" value="1"/>
</dbReference>
<name>A0A9X1YN83_9BURK</name>
<dbReference type="InterPro" id="IPR036388">
    <property type="entry name" value="WH-like_DNA-bd_sf"/>
</dbReference>
<dbReference type="SUPFAM" id="SSF75516">
    <property type="entry name" value="Pheromone-binding domain of LuxR-like quorum-sensing transcription factors"/>
    <property type="match status" value="1"/>
</dbReference>
<evidence type="ECO:0000313" key="5">
    <source>
        <dbReference type="EMBL" id="MCK9688902.1"/>
    </source>
</evidence>
<dbReference type="InterPro" id="IPR016032">
    <property type="entry name" value="Sig_transdc_resp-reg_C-effctor"/>
</dbReference>
<dbReference type="Gene3D" id="3.30.450.80">
    <property type="entry name" value="Transcription factor LuxR-like, autoinducer-binding domain"/>
    <property type="match status" value="1"/>
</dbReference>
<evidence type="ECO:0000256" key="3">
    <source>
        <dbReference type="ARBA" id="ARBA00023163"/>
    </source>
</evidence>
<dbReference type="Gene3D" id="1.10.10.10">
    <property type="entry name" value="Winged helix-like DNA-binding domain superfamily/Winged helix DNA-binding domain"/>
    <property type="match status" value="1"/>
</dbReference>
<dbReference type="Pfam" id="PF00196">
    <property type="entry name" value="GerE"/>
    <property type="match status" value="1"/>
</dbReference>
<dbReference type="SUPFAM" id="SSF46894">
    <property type="entry name" value="C-terminal effector domain of the bipartite response regulators"/>
    <property type="match status" value="1"/>
</dbReference>
<gene>
    <name evidence="5" type="ORF">LPC04_24570</name>
</gene>
<accession>A0A9X1YN83</accession>
<dbReference type="RefSeq" id="WP_275684940.1">
    <property type="nucleotide sequence ID" value="NZ_JAJLJH010000010.1"/>
</dbReference>
<keyword evidence="2" id="KW-0238">DNA-binding</keyword>
<proteinExistence type="predicted"/>
<evidence type="ECO:0000259" key="4">
    <source>
        <dbReference type="PROSITE" id="PS50043"/>
    </source>
</evidence>
<dbReference type="GO" id="GO:0006355">
    <property type="term" value="P:regulation of DNA-templated transcription"/>
    <property type="evidence" value="ECO:0007669"/>
    <property type="project" value="InterPro"/>
</dbReference>
<dbReference type="PROSITE" id="PS50043">
    <property type="entry name" value="HTH_LUXR_2"/>
    <property type="match status" value="1"/>
</dbReference>
<dbReference type="PRINTS" id="PR00038">
    <property type="entry name" value="HTHLUXR"/>
</dbReference>
<dbReference type="PANTHER" id="PTHR44688:SF16">
    <property type="entry name" value="DNA-BINDING TRANSCRIPTIONAL ACTIVATOR DEVR_DOSR"/>
    <property type="match status" value="1"/>
</dbReference>
<keyword evidence="1" id="KW-0805">Transcription regulation</keyword>
<evidence type="ECO:0000256" key="1">
    <source>
        <dbReference type="ARBA" id="ARBA00023015"/>
    </source>
</evidence>
<feature type="domain" description="HTH luxR-type" evidence="4">
    <location>
        <begin position="166"/>
        <end position="231"/>
    </location>
</feature>
<keyword evidence="3" id="KW-0804">Transcription</keyword>
<reference evidence="5" key="1">
    <citation type="submission" date="2021-11" db="EMBL/GenBank/DDBJ databases">
        <title>BS-T2-15 a new species belonging to the Comamonadaceae family isolated from the soil of a French oak forest.</title>
        <authorList>
            <person name="Mieszkin S."/>
            <person name="Alain K."/>
        </authorList>
    </citation>
    <scope>NUCLEOTIDE SEQUENCE</scope>
    <source>
        <strain evidence="5">BS-T2-15</strain>
    </source>
</reference>
<sequence length="233" mass="25687">MRLQRLLDLSQAADGDSFQRQLIDLANEMEFGLVSALVVTDMPNGPAQVVRLGNTPSAYLAAYKDSDSYSRDPVMQRLKTLSVPVIYDQSLYVREAAADLWEEQAQFGYRSGISVALHLPGQRHFVLGLDREPALPKSEAKLMRMLGDLQLLVVHAQETALRLFGKPLTDVALSPKEQLILRMTMQGKSAKVIGAEIHSAEATINFHLQNARVKLGVTSKHQAVLKAQSLGLI</sequence>
<keyword evidence="6" id="KW-1185">Reference proteome</keyword>
<dbReference type="InterPro" id="IPR036693">
    <property type="entry name" value="TF_LuxR_autoind-bd_dom_sf"/>
</dbReference>
<dbReference type="Proteomes" id="UP001139353">
    <property type="component" value="Unassembled WGS sequence"/>
</dbReference>
<evidence type="ECO:0000256" key="2">
    <source>
        <dbReference type="ARBA" id="ARBA00023125"/>
    </source>
</evidence>
<dbReference type="Pfam" id="PF03472">
    <property type="entry name" value="Autoind_bind"/>
    <property type="match status" value="1"/>
</dbReference>
<comment type="caution">
    <text evidence="5">The sequence shown here is derived from an EMBL/GenBank/DDBJ whole genome shotgun (WGS) entry which is preliminary data.</text>
</comment>
<evidence type="ECO:0000313" key="6">
    <source>
        <dbReference type="Proteomes" id="UP001139353"/>
    </source>
</evidence>
<dbReference type="GO" id="GO:0003677">
    <property type="term" value="F:DNA binding"/>
    <property type="evidence" value="ECO:0007669"/>
    <property type="project" value="UniProtKB-KW"/>
</dbReference>
<dbReference type="SMART" id="SM00421">
    <property type="entry name" value="HTH_LUXR"/>
    <property type="match status" value="1"/>
</dbReference>
<dbReference type="InterPro" id="IPR005143">
    <property type="entry name" value="TF_LuxR_autoind-bd_dom"/>
</dbReference>
<dbReference type="InterPro" id="IPR000792">
    <property type="entry name" value="Tscrpt_reg_LuxR_C"/>
</dbReference>
<dbReference type="PANTHER" id="PTHR44688">
    <property type="entry name" value="DNA-BINDING TRANSCRIPTIONAL ACTIVATOR DEVR_DOSR"/>
    <property type="match status" value="1"/>
</dbReference>
<organism evidence="5 6">
    <name type="scientific">Scleromatobacter humisilvae</name>
    <dbReference type="NCBI Taxonomy" id="2897159"/>
    <lineage>
        <taxon>Bacteria</taxon>
        <taxon>Pseudomonadati</taxon>
        <taxon>Pseudomonadota</taxon>
        <taxon>Betaproteobacteria</taxon>
        <taxon>Burkholderiales</taxon>
        <taxon>Sphaerotilaceae</taxon>
        <taxon>Scleromatobacter</taxon>
    </lineage>
</organism>
<dbReference type="AlphaFoldDB" id="A0A9X1YN83"/>
<dbReference type="EMBL" id="JAJLJH010000010">
    <property type="protein sequence ID" value="MCK9688902.1"/>
    <property type="molecule type" value="Genomic_DNA"/>
</dbReference>
<protein>
    <submittedName>
        <fullName evidence="5">LuxR family transcriptional regulator</fullName>
    </submittedName>
</protein>